<gene>
    <name evidence="1" type="ORF">FKZ59_12740</name>
</gene>
<dbReference type="EMBL" id="VIGD01000021">
    <property type="protein sequence ID" value="TQE89205.1"/>
    <property type="molecule type" value="Genomic_DNA"/>
</dbReference>
<dbReference type="OrthoDB" id="2814760at2"/>
<comment type="caution">
    <text evidence="1">The sequence shown here is derived from an EMBL/GenBank/DDBJ whole genome shotgun (WGS) entry which is preliminary data.</text>
</comment>
<keyword evidence="2" id="KW-1185">Reference proteome</keyword>
<name>A0A540UXJ0_9BACL</name>
<dbReference type="AlphaFoldDB" id="A0A540UXJ0"/>
<sequence>MIKTVWILPQEKDSISIEQLWKDGFFEEGLIALHSSMETEPIANVENVRLKGETLQQLVDDLEEFLENLAMKAKKIRIIVEKNGHVLTQAAIHFCMTHFPLKTEIRMKHELWRNSDIHWKSESEELYQLVHHLIYLNKYKIAELILKNHTDNQDLFHLIRFGEHLLNGDAKFIDSHNELFYFNLLQKVLKKIDHDKEELEFVHMMKGLVYSKQRPFIYFLQNYCKQVYKTEELIDFIVLYYRLAEESLLYAMGWDADNNNYYWVRHNAKRSVQFEKPVSRHFYSYLKIILEKSKEDPKNKYYEELVKDFTQEWLIGLIDLRHEGISGHGFRHFSKELFEKIASGNPIDKMNGLLARYGLYPKHDLFELIQKAILALARNSLMRASDS</sequence>
<evidence type="ECO:0000313" key="2">
    <source>
        <dbReference type="Proteomes" id="UP000315753"/>
    </source>
</evidence>
<reference evidence="1 2" key="1">
    <citation type="submission" date="2019-06" db="EMBL/GenBank/DDBJ databases">
        <title>Genome sequence of Ureibacillus terrenus.</title>
        <authorList>
            <person name="Maclea K.S."/>
            <person name="Simoes M."/>
        </authorList>
    </citation>
    <scope>NUCLEOTIDE SEQUENCE [LARGE SCALE GENOMIC DNA]</scope>
    <source>
        <strain evidence="1 2">ATCC BAA-384</strain>
    </source>
</reference>
<protein>
    <submittedName>
        <fullName evidence="1">Uncharacterized protein</fullName>
    </submittedName>
</protein>
<proteinExistence type="predicted"/>
<dbReference type="Proteomes" id="UP000315753">
    <property type="component" value="Unassembled WGS sequence"/>
</dbReference>
<accession>A0A540UXJ0</accession>
<dbReference type="RefSeq" id="WP_141603139.1">
    <property type="nucleotide sequence ID" value="NZ_JARMSB010000012.1"/>
</dbReference>
<organism evidence="1 2">
    <name type="scientific">Ureibacillus terrenus</name>
    <dbReference type="NCBI Taxonomy" id="118246"/>
    <lineage>
        <taxon>Bacteria</taxon>
        <taxon>Bacillati</taxon>
        <taxon>Bacillota</taxon>
        <taxon>Bacilli</taxon>
        <taxon>Bacillales</taxon>
        <taxon>Caryophanaceae</taxon>
        <taxon>Ureibacillus</taxon>
    </lineage>
</organism>
<evidence type="ECO:0000313" key="1">
    <source>
        <dbReference type="EMBL" id="TQE89205.1"/>
    </source>
</evidence>